<dbReference type="SMART" id="SM00422">
    <property type="entry name" value="HTH_MERR"/>
    <property type="match status" value="1"/>
</dbReference>
<dbReference type="PANTHER" id="PTHR30204:SF93">
    <property type="entry name" value="HTH MERR-TYPE DOMAIN-CONTAINING PROTEIN"/>
    <property type="match status" value="1"/>
</dbReference>
<accession>A0ABV9DU33</accession>
<protein>
    <submittedName>
        <fullName evidence="3">MerR family transcriptional regulator</fullName>
    </submittedName>
</protein>
<dbReference type="InterPro" id="IPR009061">
    <property type="entry name" value="DNA-bd_dom_put_sf"/>
</dbReference>
<dbReference type="CDD" id="cd00592">
    <property type="entry name" value="HTH_MerR-like"/>
    <property type="match status" value="1"/>
</dbReference>
<evidence type="ECO:0000259" key="2">
    <source>
        <dbReference type="PROSITE" id="PS50937"/>
    </source>
</evidence>
<evidence type="ECO:0000313" key="3">
    <source>
        <dbReference type="EMBL" id="MFC4562409.1"/>
    </source>
</evidence>
<dbReference type="PROSITE" id="PS50937">
    <property type="entry name" value="HTH_MERR_2"/>
    <property type="match status" value="1"/>
</dbReference>
<feature type="domain" description="HTH merR-type" evidence="2">
    <location>
        <begin position="1"/>
        <end position="69"/>
    </location>
</feature>
<reference evidence="4" key="1">
    <citation type="journal article" date="2019" name="Int. J. Syst. Evol. Microbiol.">
        <title>The Global Catalogue of Microorganisms (GCM) 10K type strain sequencing project: providing services to taxonomists for standard genome sequencing and annotation.</title>
        <authorList>
            <consortium name="The Broad Institute Genomics Platform"/>
            <consortium name="The Broad Institute Genome Sequencing Center for Infectious Disease"/>
            <person name="Wu L."/>
            <person name="Ma J."/>
        </authorList>
    </citation>
    <scope>NUCLEOTIDE SEQUENCE [LARGE SCALE GENOMIC DNA]</scope>
    <source>
        <strain evidence="4">XZYJ18</strain>
    </source>
</reference>
<dbReference type="PRINTS" id="PR00040">
    <property type="entry name" value="HTHMERR"/>
</dbReference>
<dbReference type="Proteomes" id="UP001595923">
    <property type="component" value="Unassembled WGS sequence"/>
</dbReference>
<organism evidence="3 4">
    <name type="scientific">Nocardiopsis mangrovi</name>
    <dbReference type="NCBI Taxonomy" id="1179818"/>
    <lineage>
        <taxon>Bacteria</taxon>
        <taxon>Bacillati</taxon>
        <taxon>Actinomycetota</taxon>
        <taxon>Actinomycetes</taxon>
        <taxon>Streptosporangiales</taxon>
        <taxon>Nocardiopsidaceae</taxon>
        <taxon>Nocardiopsis</taxon>
    </lineage>
</organism>
<sequence length="241" mass="26157">MRSRELADLAGVTVRTLRHYHQIGLLPEPERSANGYRRYTADDLVRVVRVRHLAEAGVGLADIPRFLGDGPAESNAAALDRVEADIDARIARLQAQRELVRSLRADQRNPRVPVGVPGSLADVHDMSGLTPEAARLDFDIATLVTHLSGAAARPVDEGIAALRAVADLPAFFSALNGLADLPPEAAPEQRRHVAHRLRAHLAVLRPAHGSPLNVPAERLLDELLRRHLNAAQLDALDQAAR</sequence>
<dbReference type="SUPFAM" id="SSF46955">
    <property type="entry name" value="Putative DNA-binding domain"/>
    <property type="match status" value="1"/>
</dbReference>
<dbReference type="Pfam" id="PF00376">
    <property type="entry name" value="MerR"/>
    <property type="match status" value="1"/>
</dbReference>
<gene>
    <name evidence="3" type="ORF">ACFO4E_11150</name>
</gene>
<keyword evidence="4" id="KW-1185">Reference proteome</keyword>
<dbReference type="EMBL" id="JBHSFQ010000008">
    <property type="protein sequence ID" value="MFC4562409.1"/>
    <property type="molecule type" value="Genomic_DNA"/>
</dbReference>
<comment type="caution">
    <text evidence="3">The sequence shown here is derived from an EMBL/GenBank/DDBJ whole genome shotgun (WGS) entry which is preliminary data.</text>
</comment>
<evidence type="ECO:0000313" key="4">
    <source>
        <dbReference type="Proteomes" id="UP001595923"/>
    </source>
</evidence>
<name>A0ABV9DU33_9ACTN</name>
<evidence type="ECO:0000256" key="1">
    <source>
        <dbReference type="ARBA" id="ARBA00023125"/>
    </source>
</evidence>
<dbReference type="InterPro" id="IPR000551">
    <property type="entry name" value="MerR-type_HTH_dom"/>
</dbReference>
<proteinExistence type="predicted"/>
<dbReference type="InterPro" id="IPR047057">
    <property type="entry name" value="MerR_fam"/>
</dbReference>
<keyword evidence="1" id="KW-0238">DNA-binding</keyword>
<dbReference type="RefSeq" id="WP_378573609.1">
    <property type="nucleotide sequence ID" value="NZ_JBHSFQ010000008.1"/>
</dbReference>
<dbReference type="PANTHER" id="PTHR30204">
    <property type="entry name" value="REDOX-CYCLING DRUG-SENSING TRANSCRIPTIONAL ACTIVATOR SOXR"/>
    <property type="match status" value="1"/>
</dbReference>
<dbReference type="Gene3D" id="1.10.1660.10">
    <property type="match status" value="1"/>
</dbReference>